<dbReference type="EMBL" id="JABFTP020000042">
    <property type="protein sequence ID" value="KAL3270535.1"/>
    <property type="molecule type" value="Genomic_DNA"/>
</dbReference>
<dbReference type="PANTHER" id="PTHR10612">
    <property type="entry name" value="APOLIPOPROTEIN D"/>
    <property type="match status" value="1"/>
</dbReference>
<dbReference type="Proteomes" id="UP001516400">
    <property type="component" value="Unassembled WGS sequence"/>
</dbReference>
<dbReference type="Gene3D" id="2.40.128.20">
    <property type="match status" value="1"/>
</dbReference>
<name>A0ABD2MW19_9CUCU</name>
<keyword evidence="2" id="KW-1185">Reference proteome</keyword>
<accession>A0ABD2MW19</accession>
<gene>
    <name evidence="1" type="ORF">HHI36_021073</name>
</gene>
<dbReference type="InterPro" id="IPR022272">
    <property type="entry name" value="Lipocalin_CS"/>
</dbReference>
<sequence>MTTSELLYNDALGSRTLEFRIDRRVKYAKNMRNFVIFLFLFYLLQDGSTFKHSFGDCPKIKGFERFDMNKFLGTWYAVRVNDNNYACGKFTFTKTNKTNKYSILESSNDPRIDIAKYYFSRTGELKVTDNNVPASMKIKWHWSSPSEEMVVFDTDYTNYTGVMFCSKTFFVSQTRIFILSRSLNITRANIDQVKESLKLNQFDSDIFHTVDQKKCTDKNSKDTFKIQIENDSLSPKSVGKYLEKKWKENFDKKDCSNEEEESTTGKN</sequence>
<dbReference type="SUPFAM" id="SSF50814">
    <property type="entry name" value="Lipocalins"/>
    <property type="match status" value="1"/>
</dbReference>
<dbReference type="PANTHER" id="PTHR10612:SF49">
    <property type="entry name" value="APOLIPOPROTEIN D-LIKE PROTEIN"/>
    <property type="match status" value="1"/>
</dbReference>
<comment type="caution">
    <text evidence="1">The sequence shown here is derived from an EMBL/GenBank/DDBJ whole genome shotgun (WGS) entry which is preliminary data.</text>
</comment>
<evidence type="ECO:0000313" key="1">
    <source>
        <dbReference type="EMBL" id="KAL3270535.1"/>
    </source>
</evidence>
<protein>
    <submittedName>
        <fullName evidence="1">Uncharacterized protein</fullName>
    </submittedName>
</protein>
<dbReference type="AlphaFoldDB" id="A0ABD2MW19"/>
<dbReference type="InterPro" id="IPR012674">
    <property type="entry name" value="Calycin"/>
</dbReference>
<dbReference type="PROSITE" id="PS00213">
    <property type="entry name" value="LIPOCALIN"/>
    <property type="match status" value="1"/>
</dbReference>
<reference evidence="1 2" key="1">
    <citation type="journal article" date="2021" name="BMC Biol.">
        <title>Horizontally acquired antibacterial genes associated with adaptive radiation of ladybird beetles.</title>
        <authorList>
            <person name="Li H.S."/>
            <person name="Tang X.F."/>
            <person name="Huang Y.H."/>
            <person name="Xu Z.Y."/>
            <person name="Chen M.L."/>
            <person name="Du X.Y."/>
            <person name="Qiu B.Y."/>
            <person name="Chen P.T."/>
            <person name="Zhang W."/>
            <person name="Slipinski A."/>
            <person name="Escalona H.E."/>
            <person name="Waterhouse R.M."/>
            <person name="Zwick A."/>
            <person name="Pang H."/>
        </authorList>
    </citation>
    <scope>NUCLEOTIDE SEQUENCE [LARGE SCALE GENOMIC DNA]</scope>
    <source>
        <strain evidence="1">SYSU2018</strain>
    </source>
</reference>
<evidence type="ECO:0000313" key="2">
    <source>
        <dbReference type="Proteomes" id="UP001516400"/>
    </source>
</evidence>
<organism evidence="1 2">
    <name type="scientific">Cryptolaemus montrouzieri</name>
    <dbReference type="NCBI Taxonomy" id="559131"/>
    <lineage>
        <taxon>Eukaryota</taxon>
        <taxon>Metazoa</taxon>
        <taxon>Ecdysozoa</taxon>
        <taxon>Arthropoda</taxon>
        <taxon>Hexapoda</taxon>
        <taxon>Insecta</taxon>
        <taxon>Pterygota</taxon>
        <taxon>Neoptera</taxon>
        <taxon>Endopterygota</taxon>
        <taxon>Coleoptera</taxon>
        <taxon>Polyphaga</taxon>
        <taxon>Cucujiformia</taxon>
        <taxon>Coccinelloidea</taxon>
        <taxon>Coccinellidae</taxon>
        <taxon>Scymninae</taxon>
        <taxon>Scymnini</taxon>
        <taxon>Cryptolaemus</taxon>
    </lineage>
</organism>
<proteinExistence type="predicted"/>